<evidence type="ECO:0000313" key="15">
    <source>
        <dbReference type="Proteomes" id="UP000230108"/>
    </source>
</evidence>
<evidence type="ECO:0000256" key="7">
    <source>
        <dbReference type="ARBA" id="ARBA00022958"/>
    </source>
</evidence>
<keyword evidence="4 12" id="KW-0812">Transmembrane</keyword>
<organism evidence="14 15">
    <name type="scientific">Candidatus Roizmanbacteria bacterium CG_4_10_14_0_8_um_filter_39_9</name>
    <dbReference type="NCBI Taxonomy" id="1974829"/>
    <lineage>
        <taxon>Bacteria</taxon>
        <taxon>Candidatus Roizmaniibacteriota</taxon>
    </lineage>
</organism>
<proteinExistence type="predicted"/>
<accession>A0A2M7QDQ0</accession>
<evidence type="ECO:0000313" key="14">
    <source>
        <dbReference type="EMBL" id="PIY68892.1"/>
    </source>
</evidence>
<dbReference type="GO" id="GO:0001508">
    <property type="term" value="P:action potential"/>
    <property type="evidence" value="ECO:0007669"/>
    <property type="project" value="TreeGrafter"/>
</dbReference>
<dbReference type="InterPro" id="IPR005821">
    <property type="entry name" value="Ion_trans_dom"/>
</dbReference>
<dbReference type="Gene3D" id="1.10.287.70">
    <property type="match status" value="1"/>
</dbReference>
<keyword evidence="9" id="KW-0406">Ion transport</keyword>
<name>A0A2M7QDQ0_9BACT</name>
<evidence type="ECO:0000256" key="5">
    <source>
        <dbReference type="ARBA" id="ARBA00022826"/>
    </source>
</evidence>
<dbReference type="AlphaFoldDB" id="A0A2M7QDQ0"/>
<dbReference type="InterPro" id="IPR027359">
    <property type="entry name" value="Volt_channel_dom_sf"/>
</dbReference>
<evidence type="ECO:0000256" key="10">
    <source>
        <dbReference type="ARBA" id="ARBA00023136"/>
    </source>
</evidence>
<keyword evidence="3" id="KW-0633">Potassium transport</keyword>
<evidence type="ECO:0000256" key="6">
    <source>
        <dbReference type="ARBA" id="ARBA00022882"/>
    </source>
</evidence>
<feature type="transmembrane region" description="Helical" evidence="12">
    <location>
        <begin position="55"/>
        <end position="74"/>
    </location>
</feature>
<evidence type="ECO:0000256" key="2">
    <source>
        <dbReference type="ARBA" id="ARBA00022448"/>
    </source>
</evidence>
<dbReference type="InterPro" id="IPR028325">
    <property type="entry name" value="VG_K_chnl"/>
</dbReference>
<dbReference type="Pfam" id="PF00520">
    <property type="entry name" value="Ion_trans"/>
    <property type="match status" value="1"/>
</dbReference>
<dbReference type="SUPFAM" id="SSF81324">
    <property type="entry name" value="Voltage-gated potassium channels"/>
    <property type="match status" value="1"/>
</dbReference>
<feature type="transmembrane region" description="Helical" evidence="12">
    <location>
        <begin position="182"/>
        <end position="199"/>
    </location>
</feature>
<sequence length="260" mass="29914">MFKIKSSLQEREALLHKVEKATEIPMLVLVVIMIGILALPLIVKLDHSLTLVLEVIDWIIWGIFLVELLVRVYIAPKKLKYLKKNWLDIFLVVLPFLRFFRVFRVVKGARAVRSIKAVRFLRFARIITIFSKFTQKLKDIFSRHGFHYLIAVFIGVITVGTVLIYHFEQALIDNKMNIGESLWLVVTNAFSGGFANIYPGSIEAKMLAIVIIILGNVLVSYFTASLASYFSEQDQDIEQERIEKKLDVLIKEMKQLKGTK</sequence>
<keyword evidence="6" id="KW-0851">Voltage-gated channel</keyword>
<comment type="caution">
    <text evidence="14">The sequence shown here is derived from an EMBL/GenBank/DDBJ whole genome shotgun (WGS) entry which is preliminary data.</text>
</comment>
<keyword evidence="7" id="KW-0630">Potassium</keyword>
<evidence type="ECO:0000256" key="9">
    <source>
        <dbReference type="ARBA" id="ARBA00023065"/>
    </source>
</evidence>
<keyword evidence="10 12" id="KW-0472">Membrane</keyword>
<dbReference type="Gene3D" id="1.20.120.350">
    <property type="entry name" value="Voltage-gated potassium channels. Chain C"/>
    <property type="match status" value="1"/>
</dbReference>
<evidence type="ECO:0000256" key="8">
    <source>
        <dbReference type="ARBA" id="ARBA00022989"/>
    </source>
</evidence>
<gene>
    <name evidence="14" type="ORF">COY90_03520</name>
</gene>
<keyword evidence="5" id="KW-0631">Potassium channel</keyword>
<keyword evidence="11" id="KW-0407">Ion channel</keyword>
<feature type="transmembrane region" description="Helical" evidence="12">
    <location>
        <begin position="206"/>
        <end position="230"/>
    </location>
</feature>
<comment type="subcellular location">
    <subcellularLocation>
        <location evidence="1">Membrane</location>
        <topology evidence="1">Multi-pass membrane protein</topology>
    </subcellularLocation>
</comment>
<dbReference type="GO" id="GO:0005249">
    <property type="term" value="F:voltage-gated potassium channel activity"/>
    <property type="evidence" value="ECO:0007669"/>
    <property type="project" value="InterPro"/>
</dbReference>
<dbReference type="GO" id="GO:0008076">
    <property type="term" value="C:voltage-gated potassium channel complex"/>
    <property type="evidence" value="ECO:0007669"/>
    <property type="project" value="InterPro"/>
</dbReference>
<dbReference type="Proteomes" id="UP000230108">
    <property type="component" value="Unassembled WGS sequence"/>
</dbReference>
<feature type="transmembrane region" description="Helical" evidence="12">
    <location>
        <begin position="146"/>
        <end position="167"/>
    </location>
</feature>
<dbReference type="PANTHER" id="PTHR11537">
    <property type="entry name" value="VOLTAGE-GATED POTASSIUM CHANNEL"/>
    <property type="match status" value="1"/>
</dbReference>
<keyword evidence="8 12" id="KW-1133">Transmembrane helix</keyword>
<evidence type="ECO:0000259" key="13">
    <source>
        <dbReference type="Pfam" id="PF00520"/>
    </source>
</evidence>
<keyword evidence="2" id="KW-0813">Transport</keyword>
<evidence type="ECO:0000256" key="11">
    <source>
        <dbReference type="ARBA" id="ARBA00023303"/>
    </source>
</evidence>
<evidence type="ECO:0000256" key="3">
    <source>
        <dbReference type="ARBA" id="ARBA00022538"/>
    </source>
</evidence>
<feature type="transmembrane region" description="Helical" evidence="12">
    <location>
        <begin position="21"/>
        <end position="43"/>
    </location>
</feature>
<reference evidence="15" key="1">
    <citation type="submission" date="2017-09" db="EMBL/GenBank/DDBJ databases">
        <title>Depth-based differentiation of microbial function through sediment-hosted aquifers and enrichment of novel symbionts in the deep terrestrial subsurface.</title>
        <authorList>
            <person name="Probst A.J."/>
            <person name="Ladd B."/>
            <person name="Jarett J.K."/>
            <person name="Geller-Mcgrath D.E."/>
            <person name="Sieber C.M.K."/>
            <person name="Emerson J.B."/>
            <person name="Anantharaman K."/>
            <person name="Thomas B.C."/>
            <person name="Malmstrom R."/>
            <person name="Stieglmeier M."/>
            <person name="Klingl A."/>
            <person name="Woyke T."/>
            <person name="Ryan C.M."/>
            <person name="Banfield J.F."/>
        </authorList>
    </citation>
    <scope>NUCLEOTIDE SEQUENCE [LARGE SCALE GENOMIC DNA]</scope>
</reference>
<dbReference type="PANTHER" id="PTHR11537:SF254">
    <property type="entry name" value="POTASSIUM VOLTAGE-GATED CHANNEL PROTEIN SHAB"/>
    <property type="match status" value="1"/>
</dbReference>
<feature type="domain" description="Ion transport" evidence="13">
    <location>
        <begin position="26"/>
        <end position="235"/>
    </location>
</feature>
<dbReference type="EMBL" id="PFLF01000075">
    <property type="protein sequence ID" value="PIY68892.1"/>
    <property type="molecule type" value="Genomic_DNA"/>
</dbReference>
<evidence type="ECO:0000256" key="12">
    <source>
        <dbReference type="SAM" id="Phobius"/>
    </source>
</evidence>
<protein>
    <recommendedName>
        <fullName evidence="13">Ion transport domain-containing protein</fullName>
    </recommendedName>
</protein>
<evidence type="ECO:0000256" key="4">
    <source>
        <dbReference type="ARBA" id="ARBA00022692"/>
    </source>
</evidence>
<evidence type="ECO:0000256" key="1">
    <source>
        <dbReference type="ARBA" id="ARBA00004141"/>
    </source>
</evidence>